<dbReference type="STRING" id="743719.PaelaDRAFT_2100"/>
<dbReference type="GO" id="GO:0043565">
    <property type="term" value="F:sequence-specific DNA binding"/>
    <property type="evidence" value="ECO:0007669"/>
    <property type="project" value="InterPro"/>
</dbReference>
<dbReference type="EMBL" id="AGIP01000004">
    <property type="protein sequence ID" value="EHB64958.1"/>
    <property type="molecule type" value="Genomic_DNA"/>
</dbReference>
<dbReference type="SMART" id="SM00342">
    <property type="entry name" value="HTH_ARAC"/>
    <property type="match status" value="1"/>
</dbReference>
<protein>
    <submittedName>
        <fullName evidence="6">Transcriptional regulator, AraC family</fullName>
    </submittedName>
</protein>
<accession>G4HDN9</accession>
<feature type="domain" description="HTH araC/xylS-type" evidence="5">
    <location>
        <begin position="201"/>
        <end position="300"/>
    </location>
</feature>
<dbReference type="InterPro" id="IPR050204">
    <property type="entry name" value="AraC_XylS_family_regulators"/>
</dbReference>
<evidence type="ECO:0000256" key="3">
    <source>
        <dbReference type="ARBA" id="ARBA00023159"/>
    </source>
</evidence>
<dbReference type="Pfam" id="PF12833">
    <property type="entry name" value="HTH_18"/>
    <property type="match status" value="1"/>
</dbReference>
<dbReference type="Proteomes" id="UP000003891">
    <property type="component" value="Unassembled WGS sequence"/>
</dbReference>
<dbReference type="eggNOG" id="COG4977">
    <property type="taxonomic scope" value="Bacteria"/>
</dbReference>
<proteinExistence type="predicted"/>
<dbReference type="InterPro" id="IPR009057">
    <property type="entry name" value="Homeodomain-like_sf"/>
</dbReference>
<dbReference type="GO" id="GO:0003700">
    <property type="term" value="F:DNA-binding transcription factor activity"/>
    <property type="evidence" value="ECO:0007669"/>
    <property type="project" value="InterPro"/>
</dbReference>
<dbReference type="PROSITE" id="PS01124">
    <property type="entry name" value="HTH_ARAC_FAMILY_2"/>
    <property type="match status" value="1"/>
</dbReference>
<dbReference type="SUPFAM" id="SSF51215">
    <property type="entry name" value="Regulatory protein AraC"/>
    <property type="match status" value="1"/>
</dbReference>
<keyword evidence="2" id="KW-0238">DNA-binding</keyword>
<keyword evidence="1" id="KW-0805">Transcription regulation</keyword>
<dbReference type="Pfam" id="PF02311">
    <property type="entry name" value="AraC_binding"/>
    <property type="match status" value="1"/>
</dbReference>
<dbReference type="PRINTS" id="PR00032">
    <property type="entry name" value="HTHARAC"/>
</dbReference>
<evidence type="ECO:0000256" key="4">
    <source>
        <dbReference type="ARBA" id="ARBA00023163"/>
    </source>
</evidence>
<dbReference type="SUPFAM" id="SSF46689">
    <property type="entry name" value="Homeodomain-like"/>
    <property type="match status" value="2"/>
</dbReference>
<keyword evidence="3" id="KW-0010">Activator</keyword>
<reference evidence="6 7" key="1">
    <citation type="submission" date="2011-09" db="EMBL/GenBank/DDBJ databases">
        <title>The draft genome of Paenibacillus lactis 154.</title>
        <authorList>
            <consortium name="US DOE Joint Genome Institute (JGI-PGF)"/>
            <person name="Lucas S."/>
            <person name="Han J."/>
            <person name="Lapidus A."/>
            <person name="Cheng J.-F."/>
            <person name="Goodwin L."/>
            <person name="Pitluck S."/>
            <person name="Peters L."/>
            <person name="Land M.L."/>
            <person name="Hauser L."/>
            <person name="Siebers A."/>
            <person name="Thelen M."/>
            <person name="Hugenholtz P."/>
            <person name="Allgaier M."/>
            <person name="Woyke T.J."/>
        </authorList>
    </citation>
    <scope>NUCLEOTIDE SEQUENCE [LARGE SCALE GENOMIC DNA]</scope>
    <source>
        <strain evidence="6 7">154</strain>
    </source>
</reference>
<dbReference type="InterPro" id="IPR020449">
    <property type="entry name" value="Tscrpt_reg_AraC-type_HTH"/>
</dbReference>
<gene>
    <name evidence="6" type="ORF">PaelaDRAFT_2100</name>
</gene>
<dbReference type="InterPro" id="IPR018062">
    <property type="entry name" value="HTH_AraC-typ_CS"/>
</dbReference>
<dbReference type="Gene3D" id="1.10.10.60">
    <property type="entry name" value="Homeodomain-like"/>
    <property type="match status" value="2"/>
</dbReference>
<evidence type="ECO:0000313" key="7">
    <source>
        <dbReference type="Proteomes" id="UP000003891"/>
    </source>
</evidence>
<dbReference type="PATRIC" id="fig|743719.3.peg.2122"/>
<evidence type="ECO:0000313" key="6">
    <source>
        <dbReference type="EMBL" id="EHB64958.1"/>
    </source>
</evidence>
<dbReference type="AlphaFoldDB" id="G4HDN9"/>
<sequence>MTTAPSLVASKLDSMLRKVILLKPTTYSVASNPAQPEASRLRVRFAGESQTLPRHALGPKIYDHFLLHVIESGRGTFRTEADTYPLGPGDCFLIHPGQLVSYVSDHNDPWRYRWVAFDGDAAAVEVEATGLLPERPVLHMPSESRIPGYISRIQAGFQTKEESSHVAAVGYLYLIWAEIMRLGGRPAQVLLGEPQVQRTVKQMINYMTAQYAHPVSIEQMCASLGYNRAYLSRIFKKETGMTPITYLLRLRIDQSKRLLRERPDLSIEQVAASVGLTDPLYFSRQFKRWVGKSPSRYRKDIEDTSAQDQP</sequence>
<keyword evidence="4" id="KW-0804">Transcription</keyword>
<dbReference type="PROSITE" id="PS00041">
    <property type="entry name" value="HTH_ARAC_FAMILY_1"/>
    <property type="match status" value="1"/>
</dbReference>
<evidence type="ECO:0000259" key="5">
    <source>
        <dbReference type="PROSITE" id="PS01124"/>
    </source>
</evidence>
<evidence type="ECO:0000256" key="1">
    <source>
        <dbReference type="ARBA" id="ARBA00023015"/>
    </source>
</evidence>
<dbReference type="PANTHER" id="PTHR46796">
    <property type="entry name" value="HTH-TYPE TRANSCRIPTIONAL ACTIVATOR RHAS-RELATED"/>
    <property type="match status" value="1"/>
</dbReference>
<dbReference type="Gene3D" id="2.60.120.280">
    <property type="entry name" value="Regulatory protein AraC"/>
    <property type="match status" value="1"/>
</dbReference>
<dbReference type="InterPro" id="IPR018060">
    <property type="entry name" value="HTH_AraC"/>
</dbReference>
<dbReference type="InterPro" id="IPR037923">
    <property type="entry name" value="HTH-like"/>
</dbReference>
<name>G4HDN9_9BACL</name>
<evidence type="ECO:0000256" key="2">
    <source>
        <dbReference type="ARBA" id="ARBA00023125"/>
    </source>
</evidence>
<dbReference type="InterPro" id="IPR003313">
    <property type="entry name" value="AraC-bd"/>
</dbReference>
<dbReference type="CDD" id="cd06986">
    <property type="entry name" value="cupin_MmsR-like_N"/>
    <property type="match status" value="1"/>
</dbReference>
<organism evidence="6 7">
    <name type="scientific">Paenibacillus lactis 154</name>
    <dbReference type="NCBI Taxonomy" id="743719"/>
    <lineage>
        <taxon>Bacteria</taxon>
        <taxon>Bacillati</taxon>
        <taxon>Bacillota</taxon>
        <taxon>Bacilli</taxon>
        <taxon>Bacillales</taxon>
        <taxon>Paenibacillaceae</taxon>
        <taxon>Paenibacillus</taxon>
    </lineage>
</organism>